<evidence type="ECO:0000256" key="1">
    <source>
        <dbReference type="SAM" id="SignalP"/>
    </source>
</evidence>
<gene>
    <name evidence="2" type="ORF">DAEQUDRAFT_477890</name>
</gene>
<keyword evidence="3" id="KW-1185">Reference proteome</keyword>
<dbReference type="AlphaFoldDB" id="A0A165MW44"/>
<protein>
    <recommendedName>
        <fullName evidence="4">Cerato-platanin</fullName>
    </recommendedName>
</protein>
<proteinExistence type="predicted"/>
<feature type="chain" id="PRO_5007862794" description="Cerato-platanin" evidence="1">
    <location>
        <begin position="22"/>
        <end position="140"/>
    </location>
</feature>
<sequence length="140" mass="14477">MIHFLTLFSLAALAASSFALAQTSSNRSYVVYGDAQQLENTSASVDTLTCGPTLASEGYTTIGSIPGNLTAFSNVTSADSPLCGQCVVLGRDGREVTVRIVDTYTESGFDLTGEVFGALVGNGPLPGIVSAEILKGPYKC</sequence>
<dbReference type="SUPFAM" id="SSF50685">
    <property type="entry name" value="Barwin-like endoglucanases"/>
    <property type="match status" value="1"/>
</dbReference>
<dbReference type="EMBL" id="KV429093">
    <property type="protein sequence ID" value="KZT66199.1"/>
    <property type="molecule type" value="Genomic_DNA"/>
</dbReference>
<feature type="signal peptide" evidence="1">
    <location>
        <begin position="1"/>
        <end position="21"/>
    </location>
</feature>
<reference evidence="2 3" key="1">
    <citation type="journal article" date="2016" name="Mol. Biol. Evol.">
        <title>Comparative Genomics of Early-Diverging Mushroom-Forming Fungi Provides Insights into the Origins of Lignocellulose Decay Capabilities.</title>
        <authorList>
            <person name="Nagy L.G."/>
            <person name="Riley R."/>
            <person name="Tritt A."/>
            <person name="Adam C."/>
            <person name="Daum C."/>
            <person name="Floudas D."/>
            <person name="Sun H."/>
            <person name="Yadav J.S."/>
            <person name="Pangilinan J."/>
            <person name="Larsson K.H."/>
            <person name="Matsuura K."/>
            <person name="Barry K."/>
            <person name="Labutti K."/>
            <person name="Kuo R."/>
            <person name="Ohm R.A."/>
            <person name="Bhattacharya S.S."/>
            <person name="Shirouzu T."/>
            <person name="Yoshinaga Y."/>
            <person name="Martin F.M."/>
            <person name="Grigoriev I.V."/>
            <person name="Hibbett D.S."/>
        </authorList>
    </citation>
    <scope>NUCLEOTIDE SEQUENCE [LARGE SCALE GENOMIC DNA]</scope>
    <source>
        <strain evidence="2 3">L-15889</strain>
    </source>
</reference>
<dbReference type="Proteomes" id="UP000076727">
    <property type="component" value="Unassembled WGS sequence"/>
</dbReference>
<dbReference type="Gene3D" id="2.40.40.10">
    <property type="entry name" value="RlpA-like domain"/>
    <property type="match status" value="1"/>
</dbReference>
<accession>A0A165MW44</accession>
<evidence type="ECO:0000313" key="3">
    <source>
        <dbReference type="Proteomes" id="UP000076727"/>
    </source>
</evidence>
<organism evidence="2 3">
    <name type="scientific">Daedalea quercina L-15889</name>
    <dbReference type="NCBI Taxonomy" id="1314783"/>
    <lineage>
        <taxon>Eukaryota</taxon>
        <taxon>Fungi</taxon>
        <taxon>Dikarya</taxon>
        <taxon>Basidiomycota</taxon>
        <taxon>Agaricomycotina</taxon>
        <taxon>Agaricomycetes</taxon>
        <taxon>Polyporales</taxon>
        <taxon>Fomitopsis</taxon>
    </lineage>
</organism>
<keyword evidence="1" id="KW-0732">Signal</keyword>
<evidence type="ECO:0008006" key="4">
    <source>
        <dbReference type="Google" id="ProtNLM"/>
    </source>
</evidence>
<name>A0A165MW44_9APHY</name>
<evidence type="ECO:0000313" key="2">
    <source>
        <dbReference type="EMBL" id="KZT66199.1"/>
    </source>
</evidence>
<dbReference type="OrthoDB" id="4898945at2759"/>
<dbReference type="InterPro" id="IPR036908">
    <property type="entry name" value="RlpA-like_sf"/>
</dbReference>